<name>A0A0R2LKX6_9LACO</name>
<dbReference type="NCBIfam" id="NF009222">
    <property type="entry name" value="PRK12570.1"/>
    <property type="match status" value="1"/>
</dbReference>
<gene>
    <name evidence="3" type="primary">murQ</name>
    <name evidence="5" type="ORF">IV57_GL000959</name>
</gene>
<dbReference type="UniPathway" id="UPA00342"/>
<organism evidence="5 6">
    <name type="scientific">Companilactobacillus kimchiensis</name>
    <dbReference type="NCBI Taxonomy" id="993692"/>
    <lineage>
        <taxon>Bacteria</taxon>
        <taxon>Bacillati</taxon>
        <taxon>Bacillota</taxon>
        <taxon>Bacilli</taxon>
        <taxon>Lactobacillales</taxon>
        <taxon>Lactobacillaceae</taxon>
        <taxon>Companilactobacillus</taxon>
    </lineage>
</organism>
<comment type="pathway">
    <text evidence="3">Amino-sugar metabolism; N-acetylmuramate degradation.</text>
</comment>
<reference evidence="5 6" key="1">
    <citation type="journal article" date="2015" name="Genome Announc.">
        <title>Expanding the biotechnology potential of lactobacilli through comparative genomics of 213 strains and associated genera.</title>
        <authorList>
            <person name="Sun Z."/>
            <person name="Harris H.M."/>
            <person name="McCann A."/>
            <person name="Guo C."/>
            <person name="Argimon S."/>
            <person name="Zhang W."/>
            <person name="Yang X."/>
            <person name="Jeffery I.B."/>
            <person name="Cooney J.C."/>
            <person name="Kagawa T.F."/>
            <person name="Liu W."/>
            <person name="Song Y."/>
            <person name="Salvetti E."/>
            <person name="Wrobel A."/>
            <person name="Rasinkangas P."/>
            <person name="Parkhill J."/>
            <person name="Rea M.C."/>
            <person name="O'Sullivan O."/>
            <person name="Ritari J."/>
            <person name="Douillard F.P."/>
            <person name="Paul Ross R."/>
            <person name="Yang R."/>
            <person name="Briner A.E."/>
            <person name="Felis G.E."/>
            <person name="de Vos W.M."/>
            <person name="Barrangou R."/>
            <person name="Klaenhammer T.R."/>
            <person name="Caufield P.W."/>
            <person name="Cui Y."/>
            <person name="Zhang H."/>
            <person name="O'Toole P.W."/>
        </authorList>
    </citation>
    <scope>NUCLEOTIDE SEQUENCE [LARGE SCALE GENOMIC DNA]</scope>
    <source>
        <strain evidence="5 6">DSM 24716</strain>
    </source>
</reference>
<evidence type="ECO:0000256" key="1">
    <source>
        <dbReference type="ARBA" id="ARBA00023239"/>
    </source>
</evidence>
<comment type="function">
    <text evidence="3">Specifically catalyzes the cleavage of the D-lactyl ether substituent of MurNAc 6-phosphate, producing GlcNAc 6-phosphate and D-lactate.</text>
</comment>
<dbReference type="EC" id="4.2.1.126" evidence="3"/>
<evidence type="ECO:0000256" key="2">
    <source>
        <dbReference type="ARBA" id="ARBA00023277"/>
    </source>
</evidence>
<comment type="catalytic activity">
    <reaction evidence="3">
        <text>N-acetyl-D-muramate 6-phosphate + H2O = N-acetyl-D-glucosamine 6-phosphate + (R)-lactate</text>
        <dbReference type="Rhea" id="RHEA:26410"/>
        <dbReference type="ChEBI" id="CHEBI:15377"/>
        <dbReference type="ChEBI" id="CHEBI:16004"/>
        <dbReference type="ChEBI" id="CHEBI:57513"/>
        <dbReference type="ChEBI" id="CHEBI:58722"/>
        <dbReference type="EC" id="4.2.1.126"/>
    </reaction>
</comment>
<proteinExistence type="inferred from homology"/>
<comment type="similarity">
    <text evidence="3">Belongs to the GCKR-like family. MurNAc-6-P etherase subfamily.</text>
</comment>
<evidence type="ECO:0000313" key="6">
    <source>
        <dbReference type="Proteomes" id="UP000051006"/>
    </source>
</evidence>
<feature type="domain" description="SIS" evidence="4">
    <location>
        <begin position="35"/>
        <end position="198"/>
    </location>
</feature>
<dbReference type="InterPro" id="IPR046348">
    <property type="entry name" value="SIS_dom_sf"/>
</dbReference>
<dbReference type="Pfam" id="PF22645">
    <property type="entry name" value="GKRP_SIS_N"/>
    <property type="match status" value="1"/>
</dbReference>
<dbReference type="NCBIfam" id="TIGR00274">
    <property type="entry name" value="N-acetylmuramic acid 6-phosphate etherase"/>
    <property type="match status" value="1"/>
</dbReference>
<protein>
    <recommendedName>
        <fullName evidence="3">N-acetylmuramic acid 6-phosphate etherase</fullName>
        <shortName evidence="3">MurNAc-6-P etherase</shortName>
        <ecNumber evidence="3">4.2.1.126</ecNumber>
    </recommendedName>
    <alternativeName>
        <fullName evidence="3">N-acetylmuramic acid 6-phosphate hydrolase</fullName>
    </alternativeName>
    <alternativeName>
        <fullName evidence="3">N-acetylmuramic acid 6-phosphate lyase</fullName>
    </alternativeName>
</protein>
<feature type="active site" evidence="3">
    <location>
        <position position="94"/>
    </location>
</feature>
<dbReference type="PATRIC" id="fig|993692.3.peg.973"/>
<dbReference type="PANTHER" id="PTHR10088">
    <property type="entry name" value="GLUCOKINASE REGULATORY PROTEIN"/>
    <property type="match status" value="1"/>
</dbReference>
<dbReference type="EMBL" id="JQCF01000002">
    <property type="protein sequence ID" value="KRO00523.1"/>
    <property type="molecule type" value="Genomic_DNA"/>
</dbReference>
<dbReference type="STRING" id="993692.IV57_GL000959"/>
<dbReference type="Proteomes" id="UP000051006">
    <property type="component" value="Unassembled WGS sequence"/>
</dbReference>
<dbReference type="NCBIfam" id="NF003915">
    <property type="entry name" value="PRK05441.1"/>
    <property type="match status" value="1"/>
</dbReference>
<sequence>MDGYEIAATINREDFSIPKAISEVTDSIGEAIEKASIKYNDGGRLIYIGAGTSGRLGALDAIELTPTYGVPPTRAFGILAGGQKAMFAAVEGAEDSKELAVEDLKQVKLNNKDIVISLSASGRTPYAVSAIEYAKKIGALTIAVICNNDSEMSRISDIAIAPMVGPEPISGSTRMKAGSSQKMVLNMISTGIMIKAGYVYENLMINVQPTNEKLIARSINIIEEILNIKREDAEKLFKDAHRNIAIGLVMFKLDIDYDSAKIIFEDNKRNIHKIKGIS</sequence>
<dbReference type="InterPro" id="IPR040190">
    <property type="entry name" value="MURQ/GCKR"/>
</dbReference>
<evidence type="ECO:0000256" key="3">
    <source>
        <dbReference type="HAMAP-Rule" id="MF_00068"/>
    </source>
</evidence>
<dbReference type="GO" id="GO:0016803">
    <property type="term" value="F:ether hydrolase activity"/>
    <property type="evidence" value="ECO:0007669"/>
    <property type="project" value="TreeGrafter"/>
</dbReference>
<dbReference type="GO" id="GO:0009254">
    <property type="term" value="P:peptidoglycan turnover"/>
    <property type="evidence" value="ECO:0007669"/>
    <property type="project" value="TreeGrafter"/>
</dbReference>
<dbReference type="GO" id="GO:0046348">
    <property type="term" value="P:amino sugar catabolic process"/>
    <property type="evidence" value="ECO:0007669"/>
    <property type="project" value="InterPro"/>
</dbReference>
<dbReference type="PROSITE" id="PS01272">
    <property type="entry name" value="GCKR"/>
    <property type="match status" value="1"/>
</dbReference>
<feature type="active site" description="Proton donor" evidence="3">
    <location>
        <position position="63"/>
    </location>
</feature>
<dbReference type="GO" id="GO:0097173">
    <property type="term" value="P:N-acetylmuramic acid catabolic process"/>
    <property type="evidence" value="ECO:0007669"/>
    <property type="project" value="UniProtKB-UniPathway"/>
</dbReference>
<dbReference type="InterPro" id="IPR001347">
    <property type="entry name" value="SIS_dom"/>
</dbReference>
<dbReference type="InterPro" id="IPR005488">
    <property type="entry name" value="Etherase_MurQ"/>
</dbReference>
<comment type="subunit">
    <text evidence="3">Homodimer.</text>
</comment>
<dbReference type="AlphaFoldDB" id="A0A0R2LKX6"/>
<dbReference type="CDD" id="cd05007">
    <property type="entry name" value="SIS_Etherase"/>
    <property type="match status" value="1"/>
</dbReference>
<evidence type="ECO:0000313" key="5">
    <source>
        <dbReference type="EMBL" id="KRO00523.1"/>
    </source>
</evidence>
<comment type="caution">
    <text evidence="5">The sequence shown here is derived from an EMBL/GenBank/DDBJ whole genome shotgun (WGS) entry which is preliminary data.</text>
</comment>
<dbReference type="HAMAP" id="MF_00068">
    <property type="entry name" value="MurQ"/>
    <property type="match status" value="1"/>
</dbReference>
<dbReference type="PROSITE" id="PS51464">
    <property type="entry name" value="SIS"/>
    <property type="match status" value="1"/>
</dbReference>
<evidence type="ECO:0000259" key="4">
    <source>
        <dbReference type="PROSITE" id="PS51464"/>
    </source>
</evidence>
<dbReference type="InterPro" id="IPR005486">
    <property type="entry name" value="Glucokinase_regulatory_CS"/>
</dbReference>
<dbReference type="Gene3D" id="1.10.8.1080">
    <property type="match status" value="1"/>
</dbReference>
<accession>A0A0R2LKX6</accession>
<keyword evidence="2 3" id="KW-0119">Carbohydrate metabolism</keyword>
<dbReference type="Gene3D" id="3.40.50.10490">
    <property type="entry name" value="Glucose-6-phosphate isomerase like protein, domain 1"/>
    <property type="match status" value="1"/>
</dbReference>
<dbReference type="SUPFAM" id="SSF53697">
    <property type="entry name" value="SIS domain"/>
    <property type="match status" value="1"/>
</dbReference>
<dbReference type="GO" id="GO:0097367">
    <property type="term" value="F:carbohydrate derivative binding"/>
    <property type="evidence" value="ECO:0007669"/>
    <property type="project" value="InterPro"/>
</dbReference>
<dbReference type="PANTHER" id="PTHR10088:SF4">
    <property type="entry name" value="GLUCOKINASE REGULATORY PROTEIN"/>
    <property type="match status" value="1"/>
</dbReference>
<comment type="miscellaneous">
    <text evidence="3">A lyase-type mechanism (elimination/hydration) is suggested for the cleavage of the lactyl ether bond of MurNAc 6-phosphate, with the formation of an alpha,beta-unsaturated aldehyde intermediate with (E)-stereochemistry, followed by the syn addition of water to give product.</text>
</comment>
<dbReference type="GO" id="GO:0016835">
    <property type="term" value="F:carbon-oxygen lyase activity"/>
    <property type="evidence" value="ECO:0007669"/>
    <property type="project" value="UniProtKB-UniRule"/>
</dbReference>
<keyword evidence="6" id="KW-1185">Reference proteome</keyword>
<keyword evidence="1 3" id="KW-0456">Lyase</keyword>